<proteinExistence type="predicted"/>
<feature type="domain" description="DUF6538" evidence="1">
    <location>
        <begin position="3"/>
        <end position="61"/>
    </location>
</feature>
<gene>
    <name evidence="2" type="ORF">AABB29_19115</name>
</gene>
<evidence type="ECO:0000313" key="3">
    <source>
        <dbReference type="Proteomes" id="UP001440612"/>
    </source>
</evidence>
<name>A0ABZ2V4Q2_9RHOB</name>
<accession>A0ABZ2V4Q2</accession>
<sequence length="305" mass="35065">MKYLKPRGGWYHFERVVPTDVRHLIEQKEWWHSLDTDSKVEAEARCRRRTVETDEQLKQARSGTYGRLSQIEVEDLAAQWSIDFQLINRENIAREAYPDVWGELEPIGDEAPRPIIRKKTDLTQYVTDWMNRTGITAITTDTPDFEALLDACLEEYHVSNPEISSQWKDMIAELGGPTASTFGTLKRVKKVDPSRRLSCAFKKYLEGNPDLSDSAVSDFGTGVRRFIEFCGDLDVEEIDRTHAEKFRDGLIRLPSRPPNKIRELTMPKQLDWADTNETNTLQRGAINKNLQGVKLTLDYGRDCDA</sequence>
<dbReference type="Proteomes" id="UP001440612">
    <property type="component" value="Chromosome"/>
</dbReference>
<dbReference type="RefSeq" id="WP_341367032.1">
    <property type="nucleotide sequence ID" value="NZ_CP150951.2"/>
</dbReference>
<keyword evidence="3" id="KW-1185">Reference proteome</keyword>
<organism evidence="2 3">
    <name type="scientific">Yoonia phaeophyticola</name>
    <dbReference type="NCBI Taxonomy" id="3137369"/>
    <lineage>
        <taxon>Bacteria</taxon>
        <taxon>Pseudomonadati</taxon>
        <taxon>Pseudomonadota</taxon>
        <taxon>Alphaproteobacteria</taxon>
        <taxon>Rhodobacterales</taxon>
        <taxon>Paracoccaceae</taxon>
        <taxon>Yoonia</taxon>
    </lineage>
</organism>
<dbReference type="EMBL" id="CP150951">
    <property type="protein sequence ID" value="WZC48919.1"/>
    <property type="molecule type" value="Genomic_DNA"/>
</dbReference>
<reference evidence="3" key="1">
    <citation type="submission" date="2024-04" db="EMBL/GenBank/DDBJ databases">
        <title>Phylogenomic analyses of a clade within the roseobacter group suggest taxonomic reassignments of species of the genera Aestuariivita, Citreicella, Loktanella, Nautella, Pelagibaca, Ruegeria, Thalassobius, Thiobacimonas and Tropicibacter, and the proposal o.</title>
        <authorList>
            <person name="Jeon C.O."/>
        </authorList>
    </citation>
    <scope>NUCLEOTIDE SEQUENCE [LARGE SCALE GENOMIC DNA]</scope>
    <source>
        <strain evidence="3">BS5-3</strain>
    </source>
</reference>
<protein>
    <submittedName>
        <fullName evidence="2">DUF6538 domain-containing protein</fullName>
    </submittedName>
</protein>
<evidence type="ECO:0000313" key="2">
    <source>
        <dbReference type="EMBL" id="WZC48919.1"/>
    </source>
</evidence>
<evidence type="ECO:0000259" key="1">
    <source>
        <dbReference type="Pfam" id="PF20172"/>
    </source>
</evidence>
<dbReference type="InterPro" id="IPR046668">
    <property type="entry name" value="DUF6538"/>
</dbReference>
<dbReference type="Pfam" id="PF20172">
    <property type="entry name" value="DUF6538"/>
    <property type="match status" value="1"/>
</dbReference>